<feature type="transmembrane region" description="Helical" evidence="1">
    <location>
        <begin position="20"/>
        <end position="41"/>
    </location>
</feature>
<dbReference type="Proteomes" id="UP000216024">
    <property type="component" value="Unassembled WGS sequence"/>
</dbReference>
<protein>
    <submittedName>
        <fullName evidence="2">Uncharacterized protein</fullName>
    </submittedName>
</protein>
<keyword evidence="1" id="KW-1133">Transmembrane helix</keyword>
<accession>A0A267MNL1</accession>
<dbReference type="AlphaFoldDB" id="A0A267MNL1"/>
<comment type="caution">
    <text evidence="2">The sequence shown here is derived from an EMBL/GenBank/DDBJ whole genome shotgun (WGS) entry which is preliminary data.</text>
</comment>
<gene>
    <name evidence="2" type="ORF">CCE28_00825</name>
</gene>
<keyword evidence="1" id="KW-0472">Membrane</keyword>
<proteinExistence type="predicted"/>
<evidence type="ECO:0000256" key="1">
    <source>
        <dbReference type="SAM" id="Phobius"/>
    </source>
</evidence>
<sequence length="69" mass="8082">MESYYRLKESLGEFLKIFCYLAVYSWIIMIVWNIIASFFLIKIITFKVSLAIVVFVRLVVSLITKGLKV</sequence>
<evidence type="ECO:0000313" key="3">
    <source>
        <dbReference type="Proteomes" id="UP000216024"/>
    </source>
</evidence>
<evidence type="ECO:0000313" key="2">
    <source>
        <dbReference type="EMBL" id="PAB61007.1"/>
    </source>
</evidence>
<keyword evidence="1" id="KW-0812">Transmembrane</keyword>
<dbReference type="RefSeq" id="WP_095130010.1">
    <property type="nucleotide sequence ID" value="NZ_NIBG01000001.1"/>
</dbReference>
<organism evidence="2 3">
    <name type="scientific">Anaeromicrobium sediminis</name>
    <dbReference type="NCBI Taxonomy" id="1478221"/>
    <lineage>
        <taxon>Bacteria</taxon>
        <taxon>Bacillati</taxon>
        <taxon>Bacillota</taxon>
        <taxon>Clostridia</taxon>
        <taxon>Peptostreptococcales</taxon>
        <taxon>Thermotaleaceae</taxon>
        <taxon>Anaeromicrobium</taxon>
    </lineage>
</organism>
<reference evidence="2 3" key="1">
    <citation type="submission" date="2017-06" db="EMBL/GenBank/DDBJ databases">
        <title>Draft genome sequence of anaerobic fermentative bacterium Anaeromicrobium sediminis DY2726D isolated from West Pacific Ocean sediments.</title>
        <authorList>
            <person name="Zeng X."/>
        </authorList>
    </citation>
    <scope>NUCLEOTIDE SEQUENCE [LARGE SCALE GENOMIC DNA]</scope>
    <source>
        <strain evidence="2 3">DY2726D</strain>
    </source>
</reference>
<keyword evidence="3" id="KW-1185">Reference proteome</keyword>
<dbReference type="EMBL" id="NIBG01000001">
    <property type="protein sequence ID" value="PAB61007.1"/>
    <property type="molecule type" value="Genomic_DNA"/>
</dbReference>
<feature type="transmembrane region" description="Helical" evidence="1">
    <location>
        <begin position="48"/>
        <end position="67"/>
    </location>
</feature>
<name>A0A267MNL1_9FIRM</name>